<evidence type="ECO:0000313" key="2">
    <source>
        <dbReference type="Proteomes" id="UP000636800"/>
    </source>
</evidence>
<gene>
    <name evidence="1" type="ORF">HPP92_006571</name>
</gene>
<dbReference type="SUPFAM" id="SSF56047">
    <property type="entry name" value="Ribosomal protein S8"/>
    <property type="match status" value="1"/>
</dbReference>
<dbReference type="GO" id="GO:0006412">
    <property type="term" value="P:translation"/>
    <property type="evidence" value="ECO:0007669"/>
    <property type="project" value="InterPro"/>
</dbReference>
<name>A0A835RW77_VANPL</name>
<organism evidence="1 2">
    <name type="scientific">Vanilla planifolia</name>
    <name type="common">Vanilla</name>
    <dbReference type="NCBI Taxonomy" id="51239"/>
    <lineage>
        <taxon>Eukaryota</taxon>
        <taxon>Viridiplantae</taxon>
        <taxon>Streptophyta</taxon>
        <taxon>Embryophyta</taxon>
        <taxon>Tracheophyta</taxon>
        <taxon>Spermatophyta</taxon>
        <taxon>Magnoliopsida</taxon>
        <taxon>Liliopsida</taxon>
        <taxon>Asparagales</taxon>
        <taxon>Orchidaceae</taxon>
        <taxon>Vanilloideae</taxon>
        <taxon>Vanilleae</taxon>
        <taxon>Vanilla</taxon>
    </lineage>
</organism>
<keyword evidence="2" id="KW-1185">Reference proteome</keyword>
<evidence type="ECO:0000313" key="1">
    <source>
        <dbReference type="EMBL" id="KAG0493173.1"/>
    </source>
</evidence>
<dbReference type="OrthoDB" id="5970722at2759"/>
<dbReference type="AlphaFoldDB" id="A0A835RW77"/>
<dbReference type="GO" id="GO:0005840">
    <property type="term" value="C:ribosome"/>
    <property type="evidence" value="ECO:0007669"/>
    <property type="project" value="InterPro"/>
</dbReference>
<dbReference type="Gene3D" id="3.30.1490.10">
    <property type="match status" value="1"/>
</dbReference>
<reference evidence="1 2" key="1">
    <citation type="journal article" date="2020" name="Nat. Food">
        <title>A phased Vanilla planifolia genome enables genetic improvement of flavour and production.</title>
        <authorList>
            <person name="Hasing T."/>
            <person name="Tang H."/>
            <person name="Brym M."/>
            <person name="Khazi F."/>
            <person name="Huang T."/>
            <person name="Chambers A.H."/>
        </authorList>
    </citation>
    <scope>NUCLEOTIDE SEQUENCE [LARGE SCALE GENOMIC DNA]</scope>
    <source>
        <tissue evidence="1">Leaf</tissue>
    </source>
</reference>
<protein>
    <submittedName>
        <fullName evidence="1">Uncharacterized protein</fullName>
    </submittedName>
</protein>
<sequence>MPCEGSRIKKEPSEVIHERYLRFKVNEDFKRKLEEDVSCYERIYLRLSPREEGMSCKTLLQRMVFKVKTKLKSNHDLMGPSTNDRRKNMGPRMIIQACNSAALLESMCSLCGTVPQAHEVLGKVLFNYKSRSRARDPSTWGYVVITTPNGILDHKDAMMQNVGAQVLRLFHKELVFLVVLMAIGKVEI</sequence>
<accession>A0A835RW77</accession>
<proteinExistence type="predicted"/>
<dbReference type="EMBL" id="JADCNL010000002">
    <property type="protein sequence ID" value="KAG0493173.1"/>
    <property type="molecule type" value="Genomic_DNA"/>
</dbReference>
<dbReference type="Proteomes" id="UP000636800">
    <property type="component" value="Chromosome 2"/>
</dbReference>
<dbReference type="InterPro" id="IPR035987">
    <property type="entry name" value="Ribosomal_uS8_sf"/>
</dbReference>
<dbReference type="GO" id="GO:0003735">
    <property type="term" value="F:structural constituent of ribosome"/>
    <property type="evidence" value="ECO:0007669"/>
    <property type="project" value="InterPro"/>
</dbReference>
<comment type="caution">
    <text evidence="1">The sequence shown here is derived from an EMBL/GenBank/DDBJ whole genome shotgun (WGS) entry which is preliminary data.</text>
</comment>